<dbReference type="VEuPathDB" id="FungiDB:SDRG_11206"/>
<organism evidence="1 2">
    <name type="scientific">Saprolegnia diclina (strain VS20)</name>
    <dbReference type="NCBI Taxonomy" id="1156394"/>
    <lineage>
        <taxon>Eukaryota</taxon>
        <taxon>Sar</taxon>
        <taxon>Stramenopiles</taxon>
        <taxon>Oomycota</taxon>
        <taxon>Saprolegniomycetes</taxon>
        <taxon>Saprolegniales</taxon>
        <taxon>Saprolegniaceae</taxon>
        <taxon>Saprolegnia</taxon>
    </lineage>
</organism>
<gene>
    <name evidence="1" type="ORF">SDRG_11206</name>
</gene>
<dbReference type="EMBL" id="JH767171">
    <property type="protein sequence ID" value="EQC31019.1"/>
    <property type="molecule type" value="Genomic_DNA"/>
</dbReference>
<keyword evidence="2" id="KW-1185">Reference proteome</keyword>
<protein>
    <submittedName>
        <fullName evidence="1">Uncharacterized protein</fullName>
    </submittedName>
</protein>
<dbReference type="InParanoid" id="T0PZM8"/>
<dbReference type="AlphaFoldDB" id="T0PZM8"/>
<dbReference type="OMA" id="WPYASIS"/>
<evidence type="ECO:0000313" key="2">
    <source>
        <dbReference type="Proteomes" id="UP000030762"/>
    </source>
</evidence>
<dbReference type="Proteomes" id="UP000030762">
    <property type="component" value="Unassembled WGS sequence"/>
</dbReference>
<evidence type="ECO:0000313" key="1">
    <source>
        <dbReference type="EMBL" id="EQC31019.1"/>
    </source>
</evidence>
<sequence>MPSSPKLALADDGYVLRCVPTLVPGHGTDLLVGFVSPIPLQGQVFANEVHIVLLEPTLDGDAGRYRRRDAPHVVHIYTYDAELDDDDRAGSRLEMAFLPTDPTALIAWTWDAPTLYKLRVDARRGVFIESRRDLGFRPVRKANFGLGMYFTRDGRFVHLVSTCPWDDYQFDAHSLQLLQRTRSCPWPYASISYVGYSNQVLVAGDAIGALVALELNSRSFLGLQLPSGDHLHISLGATQLSLVPYYNNGRFALSATALHEKRRYHGVFRDIWHLLEISPLQLQPWVHPAVQWPTTADGDFNNDDDDAALAPVEATPTITYALAVDLPDAPWVEVTASSPSTHYLRCSPLCIDGDMYQLDIVRPHTALIRHPLSNACVHVLQYNEYDDIEILHVLSRGRVLSWTSRFLLASAPLQLATPMVYKPIGNGILPTDDAVFQAAAFHYADDRLMHSAFGVLGSHTLGMVLSAGYLCLADLLVLLRELPSVRRECFRHAEMRRRMLRTHYLDYVESTFLWPDDAAHFEAKAASLLLFLTTIDDEEAYELLAASAYFKLRGERRDRTLAQDYLEMLPPKTRTLHGKNGDVVVLDAST</sequence>
<accession>T0PZM8</accession>
<dbReference type="GeneID" id="19951933"/>
<name>T0PZM8_SAPDV</name>
<dbReference type="OrthoDB" id="73042at2759"/>
<reference evidence="1 2" key="1">
    <citation type="submission" date="2012-04" db="EMBL/GenBank/DDBJ databases">
        <title>The Genome Sequence of Saprolegnia declina VS20.</title>
        <authorList>
            <consortium name="The Broad Institute Genome Sequencing Platform"/>
            <person name="Russ C."/>
            <person name="Nusbaum C."/>
            <person name="Tyler B."/>
            <person name="van West P."/>
            <person name="Dieguez-Uribeondo J."/>
            <person name="de Bruijn I."/>
            <person name="Tripathy S."/>
            <person name="Jiang R."/>
            <person name="Young S.K."/>
            <person name="Zeng Q."/>
            <person name="Gargeya S."/>
            <person name="Fitzgerald M."/>
            <person name="Haas B."/>
            <person name="Abouelleil A."/>
            <person name="Alvarado L."/>
            <person name="Arachchi H.M."/>
            <person name="Berlin A."/>
            <person name="Chapman S.B."/>
            <person name="Goldberg J."/>
            <person name="Griggs A."/>
            <person name="Gujja S."/>
            <person name="Hansen M."/>
            <person name="Howarth C."/>
            <person name="Imamovic A."/>
            <person name="Larimer J."/>
            <person name="McCowen C."/>
            <person name="Montmayeur A."/>
            <person name="Murphy C."/>
            <person name="Neiman D."/>
            <person name="Pearson M."/>
            <person name="Priest M."/>
            <person name="Roberts A."/>
            <person name="Saif S."/>
            <person name="Shea T."/>
            <person name="Sisk P."/>
            <person name="Sykes S."/>
            <person name="Wortman J."/>
            <person name="Nusbaum C."/>
            <person name="Birren B."/>
        </authorList>
    </citation>
    <scope>NUCLEOTIDE SEQUENCE [LARGE SCALE GENOMIC DNA]</scope>
    <source>
        <strain evidence="1 2">VS20</strain>
    </source>
</reference>
<proteinExistence type="predicted"/>
<dbReference type="RefSeq" id="XP_008615458.1">
    <property type="nucleotide sequence ID" value="XM_008617236.1"/>
</dbReference>